<dbReference type="InterPro" id="IPR036013">
    <property type="entry name" value="Band_7/SPFH_dom_sf"/>
</dbReference>
<accession>A0A3B1D6S6</accession>
<proteinExistence type="inferred from homology"/>
<dbReference type="SUPFAM" id="SSF117892">
    <property type="entry name" value="Band 7/SPFH domain"/>
    <property type="match status" value="1"/>
</dbReference>
<evidence type="ECO:0000256" key="4">
    <source>
        <dbReference type="ARBA" id="ARBA00022989"/>
    </source>
</evidence>
<evidence type="ECO:0000313" key="8">
    <source>
        <dbReference type="EMBL" id="VAX24417.1"/>
    </source>
</evidence>
<feature type="transmembrane region" description="Helical" evidence="6">
    <location>
        <begin position="7"/>
        <end position="28"/>
    </location>
</feature>
<dbReference type="NCBIfam" id="TIGR01932">
    <property type="entry name" value="hflC"/>
    <property type="match status" value="1"/>
</dbReference>
<gene>
    <name evidence="8" type="ORF">MNBD_NITROSPINAE02-1109</name>
</gene>
<organism evidence="8">
    <name type="scientific">hydrothermal vent metagenome</name>
    <dbReference type="NCBI Taxonomy" id="652676"/>
    <lineage>
        <taxon>unclassified sequences</taxon>
        <taxon>metagenomes</taxon>
        <taxon>ecological metagenomes</taxon>
    </lineage>
</organism>
<sequence length="288" mass="33282">MVKGIGAPILIGILVVGSYIGLDSAYILDQNQQVVVVEFGKLVRTVKEPGLHFKVPFIQSTIYYDNRLLDHDVQPTEIVTKDKRTLVMDNFAKWRIINPERFYMRLKTEAVARDRIKDIIYSELRLDFGSHTLEEIVSTHRDQLMKQVTKRSNSKANDLNMGIEIVDVRIKRADLPPENQLAVFNRMREERKRIARQWRSEGKEEAQKIRALTEKEKVIILAEAYKKEQEIRGEGDAKSIAITAEAFGKDPDFYTFLRSLEAYKTSLTSRSTLILTQNSPFLKYMSLQ</sequence>
<keyword evidence="4 6" id="KW-1133">Transmembrane helix</keyword>
<evidence type="ECO:0000256" key="6">
    <source>
        <dbReference type="SAM" id="Phobius"/>
    </source>
</evidence>
<comment type="similarity">
    <text evidence="2">Belongs to the band 7/mec-2 family. HflC subfamily.</text>
</comment>
<evidence type="ECO:0000256" key="5">
    <source>
        <dbReference type="ARBA" id="ARBA00023136"/>
    </source>
</evidence>
<dbReference type="PANTHER" id="PTHR42911">
    <property type="entry name" value="MODULATOR OF FTSH PROTEASE HFLC"/>
    <property type="match status" value="1"/>
</dbReference>
<evidence type="ECO:0000256" key="3">
    <source>
        <dbReference type="ARBA" id="ARBA00022692"/>
    </source>
</evidence>
<dbReference type="GO" id="GO:0016020">
    <property type="term" value="C:membrane"/>
    <property type="evidence" value="ECO:0007669"/>
    <property type="project" value="UniProtKB-SubCell"/>
</dbReference>
<dbReference type="InterPro" id="IPR010200">
    <property type="entry name" value="HflC"/>
</dbReference>
<dbReference type="SMART" id="SM00244">
    <property type="entry name" value="PHB"/>
    <property type="match status" value="1"/>
</dbReference>
<dbReference type="PANTHER" id="PTHR42911:SF1">
    <property type="entry name" value="MODULATOR OF FTSH PROTEASE HFLC"/>
    <property type="match status" value="1"/>
</dbReference>
<dbReference type="PIRSF" id="PIRSF005651">
    <property type="entry name" value="HflC"/>
    <property type="match status" value="1"/>
</dbReference>
<protein>
    <submittedName>
        <fullName evidence="8">HflC protein</fullName>
    </submittedName>
</protein>
<reference evidence="8" key="1">
    <citation type="submission" date="2018-06" db="EMBL/GenBank/DDBJ databases">
        <authorList>
            <person name="Zhirakovskaya E."/>
        </authorList>
    </citation>
    <scope>NUCLEOTIDE SEQUENCE</scope>
</reference>
<dbReference type="CDD" id="cd03405">
    <property type="entry name" value="SPFH_HflC"/>
    <property type="match status" value="1"/>
</dbReference>
<evidence type="ECO:0000256" key="1">
    <source>
        <dbReference type="ARBA" id="ARBA00004370"/>
    </source>
</evidence>
<name>A0A3B1D6S6_9ZZZZ</name>
<keyword evidence="3 6" id="KW-0812">Transmembrane</keyword>
<dbReference type="Gene3D" id="3.30.479.30">
    <property type="entry name" value="Band 7 domain"/>
    <property type="match status" value="1"/>
</dbReference>
<feature type="domain" description="Band 7" evidence="7">
    <location>
        <begin position="23"/>
        <end position="187"/>
    </location>
</feature>
<evidence type="ECO:0000256" key="2">
    <source>
        <dbReference type="ARBA" id="ARBA00007862"/>
    </source>
</evidence>
<dbReference type="InterPro" id="IPR001107">
    <property type="entry name" value="Band_7"/>
</dbReference>
<comment type="subcellular location">
    <subcellularLocation>
        <location evidence="1">Membrane</location>
    </subcellularLocation>
</comment>
<evidence type="ECO:0000259" key="7">
    <source>
        <dbReference type="SMART" id="SM00244"/>
    </source>
</evidence>
<keyword evidence="5 6" id="KW-0472">Membrane</keyword>
<dbReference type="AlphaFoldDB" id="A0A3B1D6S6"/>
<dbReference type="EMBL" id="UOGE01000094">
    <property type="protein sequence ID" value="VAX24417.1"/>
    <property type="molecule type" value="Genomic_DNA"/>
</dbReference>
<dbReference type="Pfam" id="PF01145">
    <property type="entry name" value="Band_7"/>
    <property type="match status" value="1"/>
</dbReference>